<protein>
    <submittedName>
        <fullName evidence="2">Uncharacterized protein</fullName>
    </submittedName>
</protein>
<evidence type="ECO:0000313" key="2">
    <source>
        <dbReference type="EMBL" id="MCD7449444.1"/>
    </source>
</evidence>
<evidence type="ECO:0000313" key="3">
    <source>
        <dbReference type="Proteomes" id="UP000823775"/>
    </source>
</evidence>
<dbReference type="EMBL" id="JACEIK010000095">
    <property type="protein sequence ID" value="MCD7449444.1"/>
    <property type="molecule type" value="Genomic_DNA"/>
</dbReference>
<keyword evidence="3" id="KW-1185">Reference proteome</keyword>
<dbReference type="Proteomes" id="UP000823775">
    <property type="component" value="Unassembled WGS sequence"/>
</dbReference>
<comment type="caution">
    <text evidence="2">The sequence shown here is derived from an EMBL/GenBank/DDBJ whole genome shotgun (WGS) entry which is preliminary data.</text>
</comment>
<sequence length="135" mass="15362">MKLVNKVWLGPTHMQEQNDLDLTLRAFNHQTPSFCCGAPCGPEPHFRLYEVWQFRRCIAHRGVLALRHGLHSEGMRIGSRRTVGDRPGRMGETGTASRVGTNWVRTDWDGPIVASRPTILTGPTGQDKWEKWDEK</sequence>
<reference evidence="2 3" key="1">
    <citation type="journal article" date="2021" name="BMC Genomics">
        <title>Datura genome reveals duplications of psychoactive alkaloid biosynthetic genes and high mutation rate following tissue culture.</title>
        <authorList>
            <person name="Rajewski A."/>
            <person name="Carter-House D."/>
            <person name="Stajich J."/>
            <person name="Litt A."/>
        </authorList>
    </citation>
    <scope>NUCLEOTIDE SEQUENCE [LARGE SCALE GENOMIC DNA]</scope>
    <source>
        <strain evidence="2">AR-01</strain>
    </source>
</reference>
<name>A0ABS8RS57_DATST</name>
<evidence type="ECO:0000256" key="1">
    <source>
        <dbReference type="SAM" id="MobiDB-lite"/>
    </source>
</evidence>
<organism evidence="2 3">
    <name type="scientific">Datura stramonium</name>
    <name type="common">Jimsonweed</name>
    <name type="synonym">Common thornapple</name>
    <dbReference type="NCBI Taxonomy" id="4076"/>
    <lineage>
        <taxon>Eukaryota</taxon>
        <taxon>Viridiplantae</taxon>
        <taxon>Streptophyta</taxon>
        <taxon>Embryophyta</taxon>
        <taxon>Tracheophyta</taxon>
        <taxon>Spermatophyta</taxon>
        <taxon>Magnoliopsida</taxon>
        <taxon>eudicotyledons</taxon>
        <taxon>Gunneridae</taxon>
        <taxon>Pentapetalae</taxon>
        <taxon>asterids</taxon>
        <taxon>lamiids</taxon>
        <taxon>Solanales</taxon>
        <taxon>Solanaceae</taxon>
        <taxon>Solanoideae</taxon>
        <taxon>Datureae</taxon>
        <taxon>Datura</taxon>
    </lineage>
</organism>
<gene>
    <name evidence="2" type="ORF">HAX54_052406</name>
</gene>
<proteinExistence type="predicted"/>
<feature type="region of interest" description="Disordered" evidence="1">
    <location>
        <begin position="77"/>
        <end position="101"/>
    </location>
</feature>
<accession>A0ABS8RS57</accession>